<keyword evidence="2" id="KW-1185">Reference proteome</keyword>
<dbReference type="Proteomes" id="UP001596504">
    <property type="component" value="Unassembled WGS sequence"/>
</dbReference>
<name>A0ABW2LCR7_9PSEU</name>
<dbReference type="RefSeq" id="WP_380663924.1">
    <property type="nucleotide sequence ID" value="NZ_JBHTCJ010000001.1"/>
</dbReference>
<reference evidence="2" key="1">
    <citation type="journal article" date="2019" name="Int. J. Syst. Evol. Microbiol.">
        <title>The Global Catalogue of Microorganisms (GCM) 10K type strain sequencing project: providing services to taxonomists for standard genome sequencing and annotation.</title>
        <authorList>
            <consortium name="The Broad Institute Genomics Platform"/>
            <consortium name="The Broad Institute Genome Sequencing Center for Infectious Disease"/>
            <person name="Wu L."/>
            <person name="Ma J."/>
        </authorList>
    </citation>
    <scope>NUCLEOTIDE SEQUENCE [LARGE SCALE GENOMIC DNA]</scope>
    <source>
        <strain evidence="2">WLHS5</strain>
    </source>
</reference>
<protein>
    <submittedName>
        <fullName evidence="1">Uncharacterized protein</fullName>
    </submittedName>
</protein>
<sequence length="77" mass="8737">MPTEDRRAAADDVRERLGAASAEEILDLPSVLIGTPEEMTQQLLSQRERYGFTHYAVQGFFLEAFAPVISLIREQQR</sequence>
<dbReference type="EMBL" id="JBHTCJ010000001">
    <property type="protein sequence ID" value="MFC7340282.1"/>
    <property type="molecule type" value="Genomic_DNA"/>
</dbReference>
<evidence type="ECO:0000313" key="1">
    <source>
        <dbReference type="EMBL" id="MFC7340282.1"/>
    </source>
</evidence>
<evidence type="ECO:0000313" key="2">
    <source>
        <dbReference type="Proteomes" id="UP001596504"/>
    </source>
</evidence>
<proteinExistence type="predicted"/>
<dbReference type="Gene3D" id="3.20.20.30">
    <property type="entry name" value="Luciferase-like domain"/>
    <property type="match status" value="1"/>
</dbReference>
<gene>
    <name evidence="1" type="ORF">ACFQRI_02575</name>
</gene>
<organism evidence="1 2">
    <name type="scientific">Saccharopolyspora griseoalba</name>
    <dbReference type="NCBI Taxonomy" id="1431848"/>
    <lineage>
        <taxon>Bacteria</taxon>
        <taxon>Bacillati</taxon>
        <taxon>Actinomycetota</taxon>
        <taxon>Actinomycetes</taxon>
        <taxon>Pseudonocardiales</taxon>
        <taxon>Pseudonocardiaceae</taxon>
        <taxon>Saccharopolyspora</taxon>
    </lineage>
</organism>
<dbReference type="SUPFAM" id="SSF51679">
    <property type="entry name" value="Bacterial luciferase-like"/>
    <property type="match status" value="1"/>
</dbReference>
<dbReference type="InterPro" id="IPR036661">
    <property type="entry name" value="Luciferase-like_sf"/>
</dbReference>
<comment type="caution">
    <text evidence="1">The sequence shown here is derived from an EMBL/GenBank/DDBJ whole genome shotgun (WGS) entry which is preliminary data.</text>
</comment>
<accession>A0ABW2LCR7</accession>